<comment type="function">
    <text evidence="2">Acts as a calcium sensor. CBL proteins interact with CIPK serine-threonine protein kinases. Binding of a CBL protein to the regulatory NAF domain of a CIPK protein lead to the activation of the kinase in a calcium-dependent manner.</text>
</comment>
<evidence type="ECO:0000313" key="3">
    <source>
        <dbReference type="EnsemblPlants" id="AET4Gv20856500.4"/>
    </source>
</evidence>
<dbReference type="GO" id="GO:0019900">
    <property type="term" value="F:kinase binding"/>
    <property type="evidence" value="ECO:0007669"/>
    <property type="project" value="UniProtKB-UniRule"/>
</dbReference>
<evidence type="ECO:0000256" key="2">
    <source>
        <dbReference type="RuleBase" id="RU369080"/>
    </source>
</evidence>
<reference evidence="4" key="2">
    <citation type="journal article" date="2017" name="Nat. Plants">
        <title>The Aegilops tauschii genome reveals multiple impacts of transposons.</title>
        <authorList>
            <person name="Zhao G."/>
            <person name="Zou C."/>
            <person name="Li K."/>
            <person name="Wang K."/>
            <person name="Li T."/>
            <person name="Gao L."/>
            <person name="Zhang X."/>
            <person name="Wang H."/>
            <person name="Yang Z."/>
            <person name="Liu X."/>
            <person name="Jiang W."/>
            <person name="Mao L."/>
            <person name="Kong X."/>
            <person name="Jiao Y."/>
            <person name="Jia J."/>
        </authorList>
    </citation>
    <scope>NUCLEOTIDE SEQUENCE [LARGE SCALE GENOMIC DNA]</scope>
    <source>
        <strain evidence="4">cv. AL8/78</strain>
    </source>
</reference>
<dbReference type="GO" id="GO:0005509">
    <property type="term" value="F:calcium ion binding"/>
    <property type="evidence" value="ECO:0007669"/>
    <property type="project" value="UniProtKB-UniRule"/>
</dbReference>
<dbReference type="EnsemblPlants" id="AET4Gv20856500.4">
    <property type="protein sequence ID" value="AET4Gv20856500.4"/>
    <property type="gene ID" value="AET4Gv20856500"/>
</dbReference>
<comment type="similarity">
    <text evidence="2">Belongs to the calcineurin regulatory subunit family.</text>
</comment>
<reference evidence="3" key="3">
    <citation type="journal article" date="2017" name="Nature">
        <title>Genome sequence of the progenitor of the wheat D genome Aegilops tauschii.</title>
        <authorList>
            <person name="Luo M.C."/>
            <person name="Gu Y.Q."/>
            <person name="Puiu D."/>
            <person name="Wang H."/>
            <person name="Twardziok S.O."/>
            <person name="Deal K.R."/>
            <person name="Huo N."/>
            <person name="Zhu T."/>
            <person name="Wang L."/>
            <person name="Wang Y."/>
            <person name="McGuire P.E."/>
            <person name="Liu S."/>
            <person name="Long H."/>
            <person name="Ramasamy R.K."/>
            <person name="Rodriguez J.C."/>
            <person name="Van S.L."/>
            <person name="Yuan L."/>
            <person name="Wang Z."/>
            <person name="Xia Z."/>
            <person name="Xiao L."/>
            <person name="Anderson O.D."/>
            <person name="Ouyang S."/>
            <person name="Liang Y."/>
            <person name="Zimin A.V."/>
            <person name="Pertea G."/>
            <person name="Qi P."/>
            <person name="Bennetzen J.L."/>
            <person name="Dai X."/>
            <person name="Dawson M.W."/>
            <person name="Muller H.G."/>
            <person name="Kugler K."/>
            <person name="Rivarola-Duarte L."/>
            <person name="Spannagl M."/>
            <person name="Mayer K.F.X."/>
            <person name="Lu F.H."/>
            <person name="Bevan M.W."/>
            <person name="Leroy P."/>
            <person name="Li P."/>
            <person name="You F.M."/>
            <person name="Sun Q."/>
            <person name="Liu Z."/>
            <person name="Lyons E."/>
            <person name="Wicker T."/>
            <person name="Salzberg S.L."/>
            <person name="Devos K.M."/>
            <person name="Dvorak J."/>
        </authorList>
    </citation>
    <scope>NUCLEOTIDE SEQUENCE [LARGE SCALE GENOMIC DNA]</scope>
    <source>
        <strain evidence="3">cv. AL8/78</strain>
    </source>
</reference>
<evidence type="ECO:0000313" key="4">
    <source>
        <dbReference type="Proteomes" id="UP000015105"/>
    </source>
</evidence>
<dbReference type="Proteomes" id="UP000015105">
    <property type="component" value="Chromosome 4D"/>
</dbReference>
<dbReference type="InterPro" id="IPR045198">
    <property type="entry name" value="CNBL1-10"/>
</dbReference>
<sequence length="68" mass="7578">RGDRNRIMGCFHSTATARARRRYPGYDHPMQLASQTAFSVSEVEALFELFKTISGSVVDDGLISKNTL</sequence>
<comment type="subunit">
    <text evidence="2">Homodimer. Interacts with CIPK.</text>
</comment>
<dbReference type="AlphaFoldDB" id="A0A453JBR8"/>
<name>A0A453JBR8_AEGTS</name>
<keyword evidence="2" id="KW-0106">Calcium</keyword>
<organism evidence="3 4">
    <name type="scientific">Aegilops tauschii subsp. strangulata</name>
    <name type="common">Goatgrass</name>
    <dbReference type="NCBI Taxonomy" id="200361"/>
    <lineage>
        <taxon>Eukaryota</taxon>
        <taxon>Viridiplantae</taxon>
        <taxon>Streptophyta</taxon>
        <taxon>Embryophyta</taxon>
        <taxon>Tracheophyta</taxon>
        <taxon>Spermatophyta</taxon>
        <taxon>Magnoliopsida</taxon>
        <taxon>Liliopsida</taxon>
        <taxon>Poales</taxon>
        <taxon>Poaceae</taxon>
        <taxon>BOP clade</taxon>
        <taxon>Pooideae</taxon>
        <taxon>Triticodae</taxon>
        <taxon>Triticeae</taxon>
        <taxon>Triticinae</taxon>
        <taxon>Aegilops</taxon>
    </lineage>
</organism>
<keyword evidence="2" id="KW-0472">Membrane</keyword>
<dbReference type="GO" id="GO:0019722">
    <property type="term" value="P:calcium-mediated signaling"/>
    <property type="evidence" value="ECO:0007669"/>
    <property type="project" value="UniProtKB-UniRule"/>
</dbReference>
<keyword evidence="1 2" id="KW-0677">Repeat</keyword>
<reference evidence="4" key="1">
    <citation type="journal article" date="2014" name="Science">
        <title>Ancient hybridizations among the ancestral genomes of bread wheat.</title>
        <authorList>
            <consortium name="International Wheat Genome Sequencing Consortium,"/>
            <person name="Marcussen T."/>
            <person name="Sandve S.R."/>
            <person name="Heier L."/>
            <person name="Spannagl M."/>
            <person name="Pfeifer M."/>
            <person name="Jakobsen K.S."/>
            <person name="Wulff B.B."/>
            <person name="Steuernagel B."/>
            <person name="Mayer K.F."/>
            <person name="Olsen O.A."/>
        </authorList>
    </citation>
    <scope>NUCLEOTIDE SEQUENCE [LARGE SCALE GENOMIC DNA]</scope>
    <source>
        <strain evidence="4">cv. AL8/78</strain>
    </source>
</reference>
<keyword evidence="4" id="KW-1185">Reference proteome</keyword>
<dbReference type="GO" id="GO:0016020">
    <property type="term" value="C:membrane"/>
    <property type="evidence" value="ECO:0007669"/>
    <property type="project" value="UniProtKB-SubCell"/>
</dbReference>
<dbReference type="PANTHER" id="PTHR23056">
    <property type="entry name" value="CALCINEURIN B"/>
    <property type="match status" value="1"/>
</dbReference>
<dbReference type="PANTHER" id="PTHR23056:SF103">
    <property type="entry name" value="CALCINEURIN B-LIKE PROTEIN"/>
    <property type="match status" value="1"/>
</dbReference>
<reference evidence="3" key="5">
    <citation type="journal article" date="2021" name="G3 (Bethesda)">
        <title>Aegilops tauschii genome assembly Aet v5.0 features greater sequence contiguity and improved annotation.</title>
        <authorList>
            <person name="Wang L."/>
            <person name="Zhu T."/>
            <person name="Rodriguez J.C."/>
            <person name="Deal K.R."/>
            <person name="Dubcovsky J."/>
            <person name="McGuire P.E."/>
            <person name="Lux T."/>
            <person name="Spannagl M."/>
            <person name="Mayer K.F.X."/>
            <person name="Baldrich P."/>
            <person name="Meyers B.C."/>
            <person name="Huo N."/>
            <person name="Gu Y.Q."/>
            <person name="Zhou H."/>
            <person name="Devos K.M."/>
            <person name="Bennetzen J.L."/>
            <person name="Unver T."/>
            <person name="Budak H."/>
            <person name="Gulick P.J."/>
            <person name="Galiba G."/>
            <person name="Kalapos B."/>
            <person name="Nelson D.R."/>
            <person name="Li P."/>
            <person name="You F.M."/>
            <person name="Luo M.C."/>
            <person name="Dvorak J."/>
        </authorList>
    </citation>
    <scope>NUCLEOTIDE SEQUENCE [LARGE SCALE GENOMIC DNA]</scope>
    <source>
        <strain evidence="3">cv. AL8/78</strain>
    </source>
</reference>
<accession>A0A453JBR8</accession>
<comment type="subcellular location">
    <subcellularLocation>
        <location evidence="2">Membrane</location>
    </subcellularLocation>
</comment>
<keyword evidence="2" id="KW-0479">Metal-binding</keyword>
<evidence type="ECO:0000256" key="1">
    <source>
        <dbReference type="ARBA" id="ARBA00022737"/>
    </source>
</evidence>
<dbReference type="Gramene" id="AET4Gv20856500.4">
    <property type="protein sequence ID" value="AET4Gv20856500.4"/>
    <property type="gene ID" value="AET4Gv20856500"/>
</dbReference>
<dbReference type="Gene3D" id="1.10.238.10">
    <property type="entry name" value="EF-hand"/>
    <property type="match status" value="1"/>
</dbReference>
<proteinExistence type="inferred from homology"/>
<protein>
    <recommendedName>
        <fullName evidence="2">Calcineurin B-like protein</fullName>
    </recommendedName>
</protein>
<reference evidence="3" key="4">
    <citation type="submission" date="2019-03" db="UniProtKB">
        <authorList>
            <consortium name="EnsemblPlants"/>
        </authorList>
    </citation>
    <scope>IDENTIFICATION</scope>
</reference>